<name>A0ABR8Q857_9CLOT</name>
<protein>
    <submittedName>
        <fullName evidence="1">Uncharacterized protein</fullName>
    </submittedName>
</protein>
<accession>A0ABR8Q857</accession>
<feature type="non-terminal residue" evidence="1">
    <location>
        <position position="73"/>
    </location>
</feature>
<reference evidence="1 2" key="1">
    <citation type="submission" date="2020-08" db="EMBL/GenBank/DDBJ databases">
        <title>A Genomic Blueprint of the Chicken Gut Microbiome.</title>
        <authorList>
            <person name="Gilroy R."/>
            <person name="Ravi A."/>
            <person name="Getino M."/>
            <person name="Pursley I."/>
            <person name="Horton D.L."/>
            <person name="Alikhan N.-F."/>
            <person name="Baker D."/>
            <person name="Gharbi K."/>
            <person name="Hall N."/>
            <person name="Watson M."/>
            <person name="Adriaenssens E.M."/>
            <person name="Foster-Nyarko E."/>
            <person name="Jarju S."/>
            <person name="Secka A."/>
            <person name="Antonio M."/>
            <person name="Oren A."/>
            <person name="Chaudhuri R."/>
            <person name="La Ragione R.M."/>
            <person name="Hildebrand F."/>
            <person name="Pallen M.J."/>
        </authorList>
    </citation>
    <scope>NUCLEOTIDE SEQUENCE [LARGE SCALE GENOMIC DNA]</scope>
    <source>
        <strain evidence="1 2">Sa3CUN1</strain>
    </source>
</reference>
<dbReference type="EMBL" id="JACSQZ010000109">
    <property type="protein sequence ID" value="MBD7916611.1"/>
    <property type="molecule type" value="Genomic_DNA"/>
</dbReference>
<proteinExistence type="predicted"/>
<sequence length="73" mass="8822">MKLYIINTAYHLVLSIADMETNNNKGDIIIFKDFNMDKELYNKIKKKFNNVYIFNGTIEKNLILRLWENFKFI</sequence>
<dbReference type="RefSeq" id="WP_191751348.1">
    <property type="nucleotide sequence ID" value="NZ_JACSQZ010000109.1"/>
</dbReference>
<keyword evidence="2" id="KW-1185">Reference proteome</keyword>
<evidence type="ECO:0000313" key="2">
    <source>
        <dbReference type="Proteomes" id="UP000640335"/>
    </source>
</evidence>
<comment type="caution">
    <text evidence="1">The sequence shown here is derived from an EMBL/GenBank/DDBJ whole genome shotgun (WGS) entry which is preliminary data.</text>
</comment>
<organism evidence="1 2">
    <name type="scientific">Clostridium gallinarum</name>
    <dbReference type="NCBI Taxonomy" id="2762246"/>
    <lineage>
        <taxon>Bacteria</taxon>
        <taxon>Bacillati</taxon>
        <taxon>Bacillota</taxon>
        <taxon>Clostridia</taxon>
        <taxon>Eubacteriales</taxon>
        <taxon>Clostridiaceae</taxon>
        <taxon>Clostridium</taxon>
    </lineage>
</organism>
<dbReference type="Proteomes" id="UP000640335">
    <property type="component" value="Unassembled WGS sequence"/>
</dbReference>
<gene>
    <name evidence="1" type="ORF">H9660_15895</name>
</gene>
<evidence type="ECO:0000313" key="1">
    <source>
        <dbReference type="EMBL" id="MBD7916611.1"/>
    </source>
</evidence>